<dbReference type="InterPro" id="IPR032836">
    <property type="entry name" value="DsrE2-like"/>
</dbReference>
<accession>A0A1V6M387</accession>
<keyword evidence="2" id="KW-1185">Reference proteome</keyword>
<dbReference type="Pfam" id="PF13686">
    <property type="entry name" value="DrsE_2"/>
    <property type="match status" value="1"/>
</dbReference>
<dbReference type="SUPFAM" id="SSF75169">
    <property type="entry name" value="DsrEFH-like"/>
    <property type="match status" value="1"/>
</dbReference>
<dbReference type="AlphaFoldDB" id="A0A1V6M387"/>
<name>A0A1V6M387_9BACT</name>
<dbReference type="Proteomes" id="UP000242219">
    <property type="component" value="Unassembled WGS sequence"/>
</dbReference>
<dbReference type="EMBL" id="MJUW02000019">
    <property type="protein sequence ID" value="OQD46830.1"/>
    <property type="molecule type" value="Genomic_DNA"/>
</dbReference>
<protein>
    <recommendedName>
        <fullName evidence="3">Peroxiredoxin</fullName>
    </recommendedName>
</protein>
<dbReference type="Gene3D" id="3.40.1260.10">
    <property type="entry name" value="DsrEFH-like"/>
    <property type="match status" value="1"/>
</dbReference>
<evidence type="ECO:0000313" key="2">
    <source>
        <dbReference type="Proteomes" id="UP000242219"/>
    </source>
</evidence>
<organism evidence="1 2">
    <name type="scientific">Candidatus Brocadia sapporoensis</name>
    <dbReference type="NCBI Taxonomy" id="392547"/>
    <lineage>
        <taxon>Bacteria</taxon>
        <taxon>Pseudomonadati</taxon>
        <taxon>Planctomycetota</taxon>
        <taxon>Candidatus Brocadiia</taxon>
        <taxon>Candidatus Brocadiales</taxon>
        <taxon>Candidatus Brocadiaceae</taxon>
        <taxon>Candidatus Brocadia</taxon>
    </lineage>
</organism>
<proteinExistence type="predicted"/>
<dbReference type="PANTHER" id="PTHR34655:SF2">
    <property type="entry name" value="PEROXIREDOXIN FAMILY PROTEIN"/>
    <property type="match status" value="1"/>
</dbReference>
<dbReference type="RefSeq" id="WP_070066052.1">
    <property type="nucleotide sequence ID" value="NZ_MJUW02000019.1"/>
</dbReference>
<dbReference type="PANTHER" id="PTHR34655">
    <property type="entry name" value="CONSERVED WITHIN P. AEROPHILUM"/>
    <property type="match status" value="1"/>
</dbReference>
<evidence type="ECO:0000313" key="1">
    <source>
        <dbReference type="EMBL" id="OQD46830.1"/>
    </source>
</evidence>
<evidence type="ECO:0008006" key="3">
    <source>
        <dbReference type="Google" id="ProtNLM"/>
    </source>
</evidence>
<sequence>METDTKGLSIIFHSGSYDRVFHGFSLVLVALALGRDTKCFFTYWSLPYLIKGKSEFQLDVEGQSHKKLLEDHMKKGHMQEISKLLLEAKTLGAKFYVCTNSMGLLNIARDELVNEVDKSMGLTTFLVEASQDQLLFI</sequence>
<dbReference type="InterPro" id="IPR027396">
    <property type="entry name" value="DsrEFH-like"/>
</dbReference>
<reference evidence="1 2" key="1">
    <citation type="journal article" date="2016" name="Genome Announc.">
        <title>Draft Genome Sequence of the Anaerobic Ammonium-Oxidizing Bacterium 'Candidatus Brocadia sp. 40'.</title>
        <authorList>
            <person name="Ali M."/>
            <person name="Haroon M.F."/>
            <person name="Narita Y."/>
            <person name="Zhang L."/>
            <person name="Rangel Shaw D."/>
            <person name="Okabe S."/>
            <person name="Saikaly P.E."/>
        </authorList>
    </citation>
    <scope>NUCLEOTIDE SEQUENCE [LARGE SCALE GENOMIC DNA]</scope>
    <source>
        <strain evidence="1 2">40</strain>
    </source>
</reference>
<gene>
    <name evidence="1" type="ORF">BIY37_01415</name>
</gene>
<comment type="caution">
    <text evidence="1">The sequence shown here is derived from an EMBL/GenBank/DDBJ whole genome shotgun (WGS) entry which is preliminary data.</text>
</comment>